<gene>
    <name evidence="1" type="ORF">sS8_3010</name>
</gene>
<dbReference type="InterPro" id="IPR021732">
    <property type="entry name" value="DUF3301"/>
</dbReference>
<dbReference type="RefSeq" id="WP_197716528.1">
    <property type="nucleotide sequence ID" value="NZ_AP017928.1"/>
</dbReference>
<name>A0A250KTE7_9GAMM</name>
<proteinExistence type="predicted"/>
<sequence>MNIVFLLVLGGLAWLWFDSFAAREAGIRAVRTACEADGLQLLDETIALSSLRLKRNEAGRLALARVYSFEYSDTGDNRRRGSVHLLGHKVTLLNVGLRLAASNGRLR</sequence>
<protein>
    <recommendedName>
        <fullName evidence="3">DUF3301 domain-containing protein</fullName>
    </recommendedName>
</protein>
<evidence type="ECO:0000313" key="1">
    <source>
        <dbReference type="EMBL" id="BBA34953.1"/>
    </source>
</evidence>
<dbReference type="Proteomes" id="UP000266313">
    <property type="component" value="Chromosome"/>
</dbReference>
<reference evidence="1 2" key="1">
    <citation type="submission" date="2016-12" db="EMBL/GenBank/DDBJ databases">
        <title>Genome sequencing of Methylocaldum marinum.</title>
        <authorList>
            <person name="Takeuchi M."/>
            <person name="Kamagata Y."/>
            <person name="Hiraoka S."/>
            <person name="Oshima K."/>
            <person name="Hattori M."/>
            <person name="Iwasaki W."/>
        </authorList>
    </citation>
    <scope>NUCLEOTIDE SEQUENCE [LARGE SCALE GENOMIC DNA]</scope>
    <source>
        <strain evidence="1 2">S8</strain>
    </source>
</reference>
<dbReference type="AlphaFoldDB" id="A0A250KTE7"/>
<evidence type="ECO:0000313" key="2">
    <source>
        <dbReference type="Proteomes" id="UP000266313"/>
    </source>
</evidence>
<keyword evidence="2" id="KW-1185">Reference proteome</keyword>
<dbReference type="KEGG" id="mmai:sS8_3010"/>
<accession>A0A250KTE7</accession>
<dbReference type="EMBL" id="AP017928">
    <property type="protein sequence ID" value="BBA34953.1"/>
    <property type="molecule type" value="Genomic_DNA"/>
</dbReference>
<dbReference type="Pfam" id="PF11743">
    <property type="entry name" value="DUF3301"/>
    <property type="match status" value="1"/>
</dbReference>
<evidence type="ECO:0008006" key="3">
    <source>
        <dbReference type="Google" id="ProtNLM"/>
    </source>
</evidence>
<organism evidence="1 2">
    <name type="scientific">Methylocaldum marinum</name>
    <dbReference type="NCBI Taxonomy" id="1432792"/>
    <lineage>
        <taxon>Bacteria</taxon>
        <taxon>Pseudomonadati</taxon>
        <taxon>Pseudomonadota</taxon>
        <taxon>Gammaproteobacteria</taxon>
        <taxon>Methylococcales</taxon>
        <taxon>Methylococcaceae</taxon>
        <taxon>Methylocaldum</taxon>
    </lineage>
</organism>